<dbReference type="Gene3D" id="4.10.320.10">
    <property type="entry name" value="E3-binding domain"/>
    <property type="match status" value="1"/>
</dbReference>
<feature type="compositionally biased region" description="Low complexity" evidence="13">
    <location>
        <begin position="214"/>
        <end position="225"/>
    </location>
</feature>
<dbReference type="Pfam" id="PF00198">
    <property type="entry name" value="2-oxoacid_dh"/>
    <property type="match status" value="1"/>
</dbReference>
<dbReference type="PROSITE" id="PS50968">
    <property type="entry name" value="BIOTINYL_LIPOYL"/>
    <property type="match status" value="2"/>
</dbReference>
<dbReference type="InterPro" id="IPR006255">
    <property type="entry name" value="SucB"/>
</dbReference>
<dbReference type="GO" id="GO:0005829">
    <property type="term" value="C:cytosol"/>
    <property type="evidence" value="ECO:0007669"/>
    <property type="project" value="TreeGrafter"/>
</dbReference>
<dbReference type="Pfam" id="PF02817">
    <property type="entry name" value="E3_binding"/>
    <property type="match status" value="1"/>
</dbReference>
<feature type="compositionally biased region" description="Polar residues" evidence="13">
    <location>
        <begin position="194"/>
        <end position="213"/>
    </location>
</feature>
<protein>
    <recommendedName>
        <fullName evidence="6 12">Dihydrolipoyllysine-residue succinyltransferase component of 2-oxoglutarate dehydrogenase complex</fullName>
        <ecNumber evidence="5 12">2.3.1.61</ecNumber>
    </recommendedName>
    <alternativeName>
        <fullName evidence="12">2-oxoglutarate dehydrogenase complex component E2</fullName>
    </alternativeName>
</protein>
<accession>A1ZGF8</accession>
<evidence type="ECO:0000256" key="3">
    <source>
        <dbReference type="ARBA" id="ARBA00005145"/>
    </source>
</evidence>
<dbReference type="PROSITE" id="PS00189">
    <property type="entry name" value="LIPOYL"/>
    <property type="match status" value="1"/>
</dbReference>
<evidence type="ECO:0000256" key="6">
    <source>
        <dbReference type="ARBA" id="ARBA00019511"/>
    </source>
</evidence>
<evidence type="ECO:0000256" key="1">
    <source>
        <dbReference type="ARBA" id="ARBA00001938"/>
    </source>
</evidence>
<comment type="caution">
    <text evidence="16">The sequence shown here is derived from an EMBL/GenBank/DDBJ whole genome shotgun (WGS) entry which is preliminary data.</text>
</comment>
<feature type="region of interest" description="Disordered" evidence="13">
    <location>
        <begin position="194"/>
        <end position="295"/>
    </location>
</feature>
<dbReference type="InterPro" id="IPR011053">
    <property type="entry name" value="Single_hybrid_motif"/>
</dbReference>
<evidence type="ECO:0000256" key="5">
    <source>
        <dbReference type="ARBA" id="ARBA00012945"/>
    </source>
</evidence>
<evidence type="ECO:0000313" key="16">
    <source>
        <dbReference type="EMBL" id="EAY30575.1"/>
    </source>
</evidence>
<dbReference type="AlphaFoldDB" id="A1ZGF8"/>
<dbReference type="SUPFAM" id="SSF52777">
    <property type="entry name" value="CoA-dependent acyltransferases"/>
    <property type="match status" value="1"/>
</dbReference>
<organism evidence="16 17">
    <name type="scientific">Microscilla marina ATCC 23134</name>
    <dbReference type="NCBI Taxonomy" id="313606"/>
    <lineage>
        <taxon>Bacteria</taxon>
        <taxon>Pseudomonadati</taxon>
        <taxon>Bacteroidota</taxon>
        <taxon>Cytophagia</taxon>
        <taxon>Cytophagales</taxon>
        <taxon>Microscillaceae</taxon>
        <taxon>Microscilla</taxon>
    </lineage>
</organism>
<proteinExistence type="inferred from homology"/>
<dbReference type="InterPro" id="IPR050537">
    <property type="entry name" value="2-oxoacid_dehydrogenase"/>
</dbReference>
<dbReference type="InterPro" id="IPR036625">
    <property type="entry name" value="E3-bd_dom_sf"/>
</dbReference>
<evidence type="ECO:0000256" key="9">
    <source>
        <dbReference type="ARBA" id="ARBA00022823"/>
    </source>
</evidence>
<dbReference type="InterPro" id="IPR004167">
    <property type="entry name" value="PSBD"/>
</dbReference>
<evidence type="ECO:0000259" key="15">
    <source>
        <dbReference type="PROSITE" id="PS51826"/>
    </source>
</evidence>
<dbReference type="PANTHER" id="PTHR43416:SF5">
    <property type="entry name" value="DIHYDROLIPOYLLYSINE-RESIDUE SUCCINYLTRANSFERASE COMPONENT OF 2-OXOGLUTARATE DEHYDROGENASE COMPLEX, MITOCHONDRIAL"/>
    <property type="match status" value="1"/>
</dbReference>
<dbReference type="SUPFAM" id="SSF51230">
    <property type="entry name" value="Single hybrid motif"/>
    <property type="match status" value="2"/>
</dbReference>
<dbReference type="RefSeq" id="WP_002694847.1">
    <property type="nucleotide sequence ID" value="NZ_AAWS01000006.1"/>
</dbReference>
<dbReference type="OrthoDB" id="9805770at2"/>
<dbReference type="EC" id="2.3.1.61" evidence="5 12"/>
<keyword evidence="9 12" id="KW-0450">Lipoyl</keyword>
<dbReference type="Gene3D" id="2.40.50.100">
    <property type="match status" value="2"/>
</dbReference>
<dbReference type="PANTHER" id="PTHR43416">
    <property type="entry name" value="DIHYDROLIPOYLLYSINE-RESIDUE SUCCINYLTRANSFERASE COMPONENT OF 2-OXOGLUTARATE DEHYDROGENASE COMPLEX, MITOCHONDRIAL-RELATED"/>
    <property type="match status" value="1"/>
</dbReference>
<keyword evidence="10 12" id="KW-0012">Acyltransferase</keyword>
<dbReference type="SUPFAM" id="SSF47005">
    <property type="entry name" value="Peripheral subunit-binding domain of 2-oxo acid dehydrogenase complex"/>
    <property type="match status" value="1"/>
</dbReference>
<dbReference type="Proteomes" id="UP000004095">
    <property type="component" value="Unassembled WGS sequence"/>
</dbReference>
<comment type="pathway">
    <text evidence="3 12">Amino-acid degradation; L-lysine degradation via saccharopine pathway; glutaryl-CoA from L-lysine: step 6/6.</text>
</comment>
<dbReference type="eggNOG" id="COG0508">
    <property type="taxonomic scope" value="Bacteria"/>
</dbReference>
<dbReference type="CDD" id="cd06849">
    <property type="entry name" value="lipoyl_domain"/>
    <property type="match status" value="2"/>
</dbReference>
<reference evidence="16 17" key="1">
    <citation type="submission" date="2007-01" db="EMBL/GenBank/DDBJ databases">
        <authorList>
            <person name="Haygood M."/>
            <person name="Podell S."/>
            <person name="Anderson C."/>
            <person name="Hopkinson B."/>
            <person name="Roe K."/>
            <person name="Barbeau K."/>
            <person name="Gaasterland T."/>
            <person name="Ferriera S."/>
            <person name="Johnson J."/>
            <person name="Kravitz S."/>
            <person name="Beeson K."/>
            <person name="Sutton G."/>
            <person name="Rogers Y.-H."/>
            <person name="Friedman R."/>
            <person name="Frazier M."/>
            <person name="Venter J.C."/>
        </authorList>
    </citation>
    <scope>NUCLEOTIDE SEQUENCE [LARGE SCALE GENOMIC DNA]</scope>
    <source>
        <strain evidence="16 17">ATCC 23134</strain>
    </source>
</reference>
<dbReference type="PROSITE" id="PS51826">
    <property type="entry name" value="PSBD"/>
    <property type="match status" value="1"/>
</dbReference>
<dbReference type="GO" id="GO:0045252">
    <property type="term" value="C:oxoglutarate dehydrogenase complex"/>
    <property type="evidence" value="ECO:0007669"/>
    <property type="project" value="UniProtKB-UniRule"/>
</dbReference>
<evidence type="ECO:0000256" key="4">
    <source>
        <dbReference type="ARBA" id="ARBA00007317"/>
    </source>
</evidence>
<evidence type="ECO:0000256" key="11">
    <source>
        <dbReference type="ARBA" id="ARBA00052761"/>
    </source>
</evidence>
<comment type="similarity">
    <text evidence="4 12">Belongs to the 2-oxoacid dehydrogenase family.</text>
</comment>
<keyword evidence="17" id="KW-1185">Reference proteome</keyword>
<dbReference type="GO" id="GO:0004149">
    <property type="term" value="F:dihydrolipoyllysine-residue succinyltransferase activity"/>
    <property type="evidence" value="ECO:0007669"/>
    <property type="project" value="UniProtKB-UniRule"/>
</dbReference>
<comment type="catalytic activity">
    <reaction evidence="11 12">
        <text>N(6)-[(R)-dihydrolipoyl]-L-lysyl-[protein] + succinyl-CoA = N(6)-[(R)-S(8)-succinyldihydrolipoyl]-L-lysyl-[protein] + CoA</text>
        <dbReference type="Rhea" id="RHEA:15213"/>
        <dbReference type="Rhea" id="RHEA-COMP:10475"/>
        <dbReference type="Rhea" id="RHEA-COMP:20092"/>
        <dbReference type="ChEBI" id="CHEBI:57287"/>
        <dbReference type="ChEBI" id="CHEBI:57292"/>
        <dbReference type="ChEBI" id="CHEBI:83100"/>
        <dbReference type="ChEBI" id="CHEBI:83120"/>
        <dbReference type="EC" id="2.3.1.61"/>
    </reaction>
</comment>
<dbReference type="NCBIfam" id="NF004309">
    <property type="entry name" value="PRK05704.1"/>
    <property type="match status" value="1"/>
</dbReference>
<evidence type="ECO:0000256" key="13">
    <source>
        <dbReference type="SAM" id="MobiDB-lite"/>
    </source>
</evidence>
<dbReference type="EMBL" id="AAWS01000006">
    <property type="protein sequence ID" value="EAY30575.1"/>
    <property type="molecule type" value="Genomic_DNA"/>
</dbReference>
<dbReference type="Pfam" id="PF00364">
    <property type="entry name" value="Biotin_lipoyl"/>
    <property type="match status" value="2"/>
</dbReference>
<evidence type="ECO:0000313" key="17">
    <source>
        <dbReference type="Proteomes" id="UP000004095"/>
    </source>
</evidence>
<feature type="domain" description="Lipoyl-binding" evidence="14">
    <location>
        <begin position="2"/>
        <end position="76"/>
    </location>
</feature>
<dbReference type="InterPro" id="IPR023213">
    <property type="entry name" value="CAT-like_dom_sf"/>
</dbReference>
<comment type="cofactor">
    <cofactor evidence="1">
        <name>(R)-lipoate</name>
        <dbReference type="ChEBI" id="CHEBI:83088"/>
    </cofactor>
</comment>
<dbReference type="NCBIfam" id="TIGR01347">
    <property type="entry name" value="sucB"/>
    <property type="match status" value="1"/>
</dbReference>
<dbReference type="GO" id="GO:0033512">
    <property type="term" value="P:L-lysine catabolic process to acetyl-CoA via saccharopine"/>
    <property type="evidence" value="ECO:0007669"/>
    <property type="project" value="UniProtKB-UniRule"/>
</dbReference>
<keyword evidence="8 12" id="KW-0808">Transferase</keyword>
<evidence type="ECO:0000256" key="10">
    <source>
        <dbReference type="ARBA" id="ARBA00023315"/>
    </source>
</evidence>
<evidence type="ECO:0000256" key="2">
    <source>
        <dbReference type="ARBA" id="ARBA00004052"/>
    </source>
</evidence>
<feature type="compositionally biased region" description="Basic and acidic residues" evidence="13">
    <location>
        <begin position="228"/>
        <end position="237"/>
    </location>
</feature>
<keyword evidence="7 12" id="KW-0816">Tricarboxylic acid cycle</keyword>
<comment type="function">
    <text evidence="2 12">E2 component of the 2-oxoglutarate dehydrogenase (OGDH) complex which catalyzes the second step in the conversion of 2-oxoglutarate to succinyl-CoA and CO(2).</text>
</comment>
<dbReference type="Gene3D" id="3.30.559.10">
    <property type="entry name" value="Chloramphenicol acetyltransferase-like domain"/>
    <property type="match status" value="1"/>
</dbReference>
<evidence type="ECO:0000259" key="14">
    <source>
        <dbReference type="PROSITE" id="PS50968"/>
    </source>
</evidence>
<feature type="domain" description="Peripheral subunit-binding (PSBD)" evidence="15">
    <location>
        <begin position="219"/>
        <end position="256"/>
    </location>
</feature>
<dbReference type="InterPro" id="IPR003016">
    <property type="entry name" value="2-oxoA_DH_lipoyl-BS"/>
</dbReference>
<dbReference type="UniPathway" id="UPA00868">
    <property type="reaction ID" value="UER00840"/>
</dbReference>
<evidence type="ECO:0000256" key="12">
    <source>
        <dbReference type="RuleBase" id="RU361138"/>
    </source>
</evidence>
<sequence>MAVEMKIPDLAESITEVVISQWLKQDGDYVELDEMICEVETDKAAQELAAESAGILRIMVPEGETVNVGDVICRIEASENGSSAGSSKTAANASDNTATKIATTTDAPTTTGKEVEMRVPELAESITEVMIGAWLKEDGDFVTLDEPICEVETDKAAQELPAEATGILQMVAKEGETLNVGDLICTIKVTEAPVSNGTASKPSSDAGANNIETSSAAGHPSPAASKILAEKGIDPADVKGTGVGGRITKEDAMNAQKKKPKAEAPAQNKKETAAPKATVSAPAPGSRNQNRKRMSPLRKTVARRLVSVKNETAMLTTFNEVNMQPIKDLRAKYKEQFKEKYGVGLGFMGFFVKACCAALTEIPGVNAMIDGNEIVYNEFCDISVAVSAPKGLVVPVLRNAESLSFQGIEQGIKDLALKARDNKLSIEEMQGGTFTITNGGVFGSMLSTPIINAPQSAILGMHNIVDRPMAVNGEVKILPIMYLALSYDHRIIDGREAVTFLVRLKQLLEEPERLMFGV</sequence>
<evidence type="ECO:0000256" key="7">
    <source>
        <dbReference type="ARBA" id="ARBA00022532"/>
    </source>
</evidence>
<evidence type="ECO:0000256" key="8">
    <source>
        <dbReference type="ARBA" id="ARBA00022679"/>
    </source>
</evidence>
<dbReference type="InterPro" id="IPR001078">
    <property type="entry name" value="2-oxoacid_DH_actylTfrase"/>
</dbReference>
<feature type="domain" description="Lipoyl-binding" evidence="14">
    <location>
        <begin position="114"/>
        <end position="188"/>
    </location>
</feature>
<gene>
    <name evidence="16" type="ORF">M23134_03213</name>
</gene>
<name>A1ZGF8_MICM2</name>
<dbReference type="GO" id="GO:0006099">
    <property type="term" value="P:tricarboxylic acid cycle"/>
    <property type="evidence" value="ECO:0007669"/>
    <property type="project" value="UniProtKB-UniRule"/>
</dbReference>
<dbReference type="InterPro" id="IPR000089">
    <property type="entry name" value="Biotin_lipoyl"/>
</dbReference>